<sequence>MNHVILIHGAWAGAWVWEALSPLLEKGGCHVHALDLPGNGHNDIPPDPVTFEDCVAYVEAELDRLPQPAFLVAHSGGGVIATQAAENRHAKVAGIVYVAGMMLPSGIGFAELTRQLVDHHPAAAGIGPHLIRNTRHRCSEVPAAAACDLFFQDVNEATAMAAARRLTPQPEQVRAGIAHWTPERFGALPRLYVEARQDRSVVLAAQRWMQQQVPGGDLVSLNTGHVPQLSEPDHLSEVLLSFFHRTKVSTTKGMPLA</sequence>
<dbReference type="InterPro" id="IPR000073">
    <property type="entry name" value="AB_hydrolase_1"/>
</dbReference>
<gene>
    <name evidence="2" type="ORF">A6D6_01549</name>
</gene>
<dbReference type="RefSeq" id="WP_159660401.1">
    <property type="nucleotide sequence ID" value="NZ_AQPF01000008.1"/>
</dbReference>
<feature type="domain" description="AB hydrolase-1" evidence="1">
    <location>
        <begin position="4"/>
        <end position="233"/>
    </location>
</feature>
<dbReference type="Gene3D" id="3.40.50.1820">
    <property type="entry name" value="alpha/beta hydrolase"/>
    <property type="match status" value="1"/>
</dbReference>
<dbReference type="EMBL" id="AQPF01000008">
    <property type="protein sequence ID" value="KAF0806551.1"/>
    <property type="molecule type" value="Genomic_DNA"/>
</dbReference>
<organism evidence="2 3">
    <name type="scientific">Alcanivorax xiamenensis</name>
    <dbReference type="NCBI Taxonomy" id="1177156"/>
    <lineage>
        <taxon>Bacteria</taxon>
        <taxon>Pseudomonadati</taxon>
        <taxon>Pseudomonadota</taxon>
        <taxon>Gammaproteobacteria</taxon>
        <taxon>Oceanospirillales</taxon>
        <taxon>Alcanivoracaceae</taxon>
        <taxon>Alcanivorax</taxon>
    </lineage>
</organism>
<dbReference type="InterPro" id="IPR029058">
    <property type="entry name" value="AB_hydrolase_fold"/>
</dbReference>
<evidence type="ECO:0000313" key="3">
    <source>
        <dbReference type="Proteomes" id="UP000771797"/>
    </source>
</evidence>
<proteinExistence type="predicted"/>
<dbReference type="InterPro" id="IPR052897">
    <property type="entry name" value="Sec-Metab_Biosynth_Hydrolase"/>
</dbReference>
<reference evidence="2 3" key="1">
    <citation type="submission" date="2012-09" db="EMBL/GenBank/DDBJ databases">
        <title>Genome Sequence of alkane-degrading Bacterium Alcanivorax sp. 6-D-6.</title>
        <authorList>
            <person name="Lai Q."/>
            <person name="Shao Z."/>
        </authorList>
    </citation>
    <scope>NUCLEOTIDE SEQUENCE [LARGE SCALE GENOMIC DNA]</scope>
    <source>
        <strain evidence="2 3">6-D-6</strain>
    </source>
</reference>
<evidence type="ECO:0000313" key="2">
    <source>
        <dbReference type="EMBL" id="KAF0806551.1"/>
    </source>
</evidence>
<name>A0ABQ6Y9U9_9GAMM</name>
<dbReference type="Pfam" id="PF12697">
    <property type="entry name" value="Abhydrolase_6"/>
    <property type="match status" value="1"/>
</dbReference>
<protein>
    <submittedName>
        <fullName evidence="2">Alkyl salicylate esterase</fullName>
    </submittedName>
</protein>
<dbReference type="PANTHER" id="PTHR37017:SF11">
    <property type="entry name" value="ESTERASE_LIPASE_THIOESTERASE DOMAIN-CONTAINING PROTEIN"/>
    <property type="match status" value="1"/>
</dbReference>
<dbReference type="PANTHER" id="PTHR37017">
    <property type="entry name" value="AB HYDROLASE-1 DOMAIN-CONTAINING PROTEIN-RELATED"/>
    <property type="match status" value="1"/>
</dbReference>
<evidence type="ECO:0000259" key="1">
    <source>
        <dbReference type="Pfam" id="PF12697"/>
    </source>
</evidence>
<dbReference type="SUPFAM" id="SSF53474">
    <property type="entry name" value="alpha/beta-Hydrolases"/>
    <property type="match status" value="1"/>
</dbReference>
<dbReference type="Proteomes" id="UP000771797">
    <property type="component" value="Unassembled WGS sequence"/>
</dbReference>
<keyword evidence="3" id="KW-1185">Reference proteome</keyword>
<accession>A0ABQ6Y9U9</accession>
<comment type="caution">
    <text evidence="2">The sequence shown here is derived from an EMBL/GenBank/DDBJ whole genome shotgun (WGS) entry which is preliminary data.</text>
</comment>